<evidence type="ECO:0000313" key="3">
    <source>
        <dbReference type="Proteomes" id="UP001174909"/>
    </source>
</evidence>
<dbReference type="Proteomes" id="UP001174909">
    <property type="component" value="Unassembled WGS sequence"/>
</dbReference>
<dbReference type="AlphaFoldDB" id="A0AA35XBX9"/>
<evidence type="ECO:0000256" key="1">
    <source>
        <dbReference type="SAM" id="MobiDB-lite"/>
    </source>
</evidence>
<sequence>MPFVVTCCAFKTHRANGRGRASVSPHSRLLNTTVPE</sequence>
<keyword evidence="3" id="KW-1185">Reference proteome</keyword>
<reference evidence="2" key="1">
    <citation type="submission" date="2023-03" db="EMBL/GenBank/DDBJ databases">
        <authorList>
            <person name="Steffen K."/>
            <person name="Cardenas P."/>
        </authorList>
    </citation>
    <scope>NUCLEOTIDE SEQUENCE</scope>
</reference>
<dbReference type="EMBL" id="CASHTH010003460">
    <property type="protein sequence ID" value="CAI8045237.1"/>
    <property type="molecule type" value="Genomic_DNA"/>
</dbReference>
<organism evidence="2 3">
    <name type="scientific">Geodia barretti</name>
    <name type="common">Barrett's horny sponge</name>
    <dbReference type="NCBI Taxonomy" id="519541"/>
    <lineage>
        <taxon>Eukaryota</taxon>
        <taxon>Metazoa</taxon>
        <taxon>Porifera</taxon>
        <taxon>Demospongiae</taxon>
        <taxon>Heteroscleromorpha</taxon>
        <taxon>Tetractinellida</taxon>
        <taxon>Astrophorina</taxon>
        <taxon>Geodiidae</taxon>
        <taxon>Geodia</taxon>
    </lineage>
</organism>
<accession>A0AA35XBX9</accession>
<feature type="region of interest" description="Disordered" evidence="1">
    <location>
        <begin position="16"/>
        <end position="36"/>
    </location>
</feature>
<protein>
    <submittedName>
        <fullName evidence="2">Uncharacterized protein</fullName>
    </submittedName>
</protein>
<comment type="caution">
    <text evidence="2">The sequence shown here is derived from an EMBL/GenBank/DDBJ whole genome shotgun (WGS) entry which is preliminary data.</text>
</comment>
<proteinExistence type="predicted"/>
<gene>
    <name evidence="2" type="ORF">GBAR_LOCUS25041</name>
</gene>
<name>A0AA35XBX9_GEOBA</name>
<evidence type="ECO:0000313" key="2">
    <source>
        <dbReference type="EMBL" id="CAI8045237.1"/>
    </source>
</evidence>